<protein>
    <submittedName>
        <fullName evidence="2">DUF4468 domain-containing protein</fullName>
    </submittedName>
</protein>
<evidence type="ECO:0000259" key="1">
    <source>
        <dbReference type="Pfam" id="PF14730"/>
    </source>
</evidence>
<evidence type="ECO:0000313" key="2">
    <source>
        <dbReference type="EMBL" id="MBB2149318.1"/>
    </source>
</evidence>
<dbReference type="InterPro" id="IPR027823">
    <property type="entry name" value="DUF4468"/>
</dbReference>
<organism evidence="2 3">
    <name type="scientific">Pedobacter gandavensis</name>
    <dbReference type="NCBI Taxonomy" id="2679963"/>
    <lineage>
        <taxon>Bacteria</taxon>
        <taxon>Pseudomonadati</taxon>
        <taxon>Bacteroidota</taxon>
        <taxon>Sphingobacteriia</taxon>
        <taxon>Sphingobacteriales</taxon>
        <taxon>Sphingobacteriaceae</taxon>
        <taxon>Pedobacter</taxon>
    </lineage>
</organism>
<name>A0ABR6EVL8_9SPHI</name>
<gene>
    <name evidence="2" type="ORF">GM920_10410</name>
</gene>
<dbReference type="Proteomes" id="UP000636110">
    <property type="component" value="Unassembled WGS sequence"/>
</dbReference>
<evidence type="ECO:0000313" key="3">
    <source>
        <dbReference type="Proteomes" id="UP000636110"/>
    </source>
</evidence>
<dbReference type="EMBL" id="WNXC01000003">
    <property type="protein sequence ID" value="MBB2149318.1"/>
    <property type="molecule type" value="Genomic_DNA"/>
</dbReference>
<proteinExistence type="predicted"/>
<reference evidence="2 3" key="1">
    <citation type="submission" date="2019-11" db="EMBL/GenBank/DDBJ databases">
        <title>Description of Pedobacter sp. LMG 31462T.</title>
        <authorList>
            <person name="Carlier A."/>
            <person name="Qi S."/>
            <person name="Vandamme P."/>
        </authorList>
    </citation>
    <scope>NUCLEOTIDE SEQUENCE [LARGE SCALE GENOMIC DNA]</scope>
    <source>
        <strain evidence="2 3">LMG 31462</strain>
    </source>
</reference>
<dbReference type="Pfam" id="PF14730">
    <property type="entry name" value="DUF4468"/>
    <property type="match status" value="1"/>
</dbReference>
<feature type="domain" description="DUF4468" evidence="1">
    <location>
        <begin position="32"/>
        <end position="115"/>
    </location>
</feature>
<sequence>MCLCFFIEMSSVFAQERKEPMLSFDDKGKYIYYEVVTQQDKSAEALKERAKAYFRSPAAPKIQFLTQDSLWIGKGKLIINKTAFVLTRPSGEVRYQLYLDFKNGKYRFWLTDFNFIPYQRDRYGNFVPATSIGIPLEQNPGKLNALEWASYLKVTAKEVQLFADKFKQTMLADTAIAIPTTKAVPVQVTKDQKW</sequence>
<comment type="caution">
    <text evidence="2">The sequence shown here is derived from an EMBL/GenBank/DDBJ whole genome shotgun (WGS) entry which is preliminary data.</text>
</comment>
<keyword evidence="3" id="KW-1185">Reference proteome</keyword>
<accession>A0ABR6EVL8</accession>